<sequence length="580" mass="62294">MARAEDLGGRLRALREAAEGARGRVDDAVVERAETVVNRAGRRLELAGDSTVIALGGATGSGKSSTFNALSGTELAVAGVRRPTTSKAMAATFGDTAAEDLLDWLDIRTRHHVPNPTAAAADIEAAGAAQLEPDRSRTRMPSVTQHLPKLPTLRRREAGPANFDGLVLIDLPDHDSTEVAHRQEVDRLVELVDMLIWVVDPQKYADAALHDGYLKPLARYAPVMLVVLNQIDRLDEAERKRCVSDLRRLLDSEGLQQTQIAAISASTGEGVAELQQLIRSRVADKQASTGRISADVDGAAEALAAESGTAPVGHVTKGAARRLDQAMAAAAGVEVVAEAVGGAWRHRGGLATGWPVLAWLARFRPDPLRRLHLDRWGAGKRGEEIDPARVSRTSLPATTSVQQARVDSAVRDLADAAADGLSRGWVAAVRAAARGQQERVSDQLDRAVATTDLELDRNRGWWKVVTVLQWILVAAVVAGLAWLGVAFLMLYLQLPPLPEVRWWGIPAPTVLLVGGVGLGLLVAALARIGVEVGARRKQRRARAALLASISGVTRRLVIDPVNEELDRYEGVRSGLERARR</sequence>
<dbReference type="Proteomes" id="UP000216311">
    <property type="component" value="Unassembled WGS sequence"/>
</dbReference>
<keyword evidence="1" id="KW-1133">Transmembrane helix</keyword>
<dbReference type="InterPro" id="IPR005662">
    <property type="entry name" value="GTPase_Era-like"/>
</dbReference>
<proteinExistence type="predicted"/>
<dbReference type="EMBL" id="NMVQ01000023">
    <property type="protein sequence ID" value="OYO20923.1"/>
    <property type="molecule type" value="Genomic_DNA"/>
</dbReference>
<dbReference type="OrthoDB" id="974105at2"/>
<dbReference type="InterPro" id="IPR045063">
    <property type="entry name" value="Dynamin_N"/>
</dbReference>
<evidence type="ECO:0000313" key="4">
    <source>
        <dbReference type="Proteomes" id="UP000216311"/>
    </source>
</evidence>
<feature type="domain" description="Dynamin N-terminal" evidence="2">
    <location>
        <begin position="53"/>
        <end position="229"/>
    </location>
</feature>
<dbReference type="GO" id="GO:0019843">
    <property type="term" value="F:rRNA binding"/>
    <property type="evidence" value="ECO:0007669"/>
    <property type="project" value="TreeGrafter"/>
</dbReference>
<dbReference type="Pfam" id="PF00350">
    <property type="entry name" value="Dynamin_N"/>
    <property type="match status" value="1"/>
</dbReference>
<reference evidence="3 4" key="1">
    <citation type="submission" date="2017-07" db="EMBL/GenBank/DDBJ databases">
        <title>Draft whole genome sequences of clinical Proprionibacteriaceae strains.</title>
        <authorList>
            <person name="Bernier A.-M."/>
            <person name="Bernard K."/>
            <person name="Domingo M.-C."/>
        </authorList>
    </citation>
    <scope>NUCLEOTIDE SEQUENCE [LARGE SCALE GENOMIC DNA]</scope>
    <source>
        <strain evidence="3 4">NML 130396</strain>
    </source>
</reference>
<dbReference type="GO" id="GO:0005829">
    <property type="term" value="C:cytosol"/>
    <property type="evidence" value="ECO:0007669"/>
    <property type="project" value="TreeGrafter"/>
</dbReference>
<evidence type="ECO:0000256" key="1">
    <source>
        <dbReference type="SAM" id="Phobius"/>
    </source>
</evidence>
<comment type="caution">
    <text evidence="3">The sequence shown here is derived from an EMBL/GenBank/DDBJ whole genome shotgun (WGS) entry which is preliminary data.</text>
</comment>
<feature type="transmembrane region" description="Helical" evidence="1">
    <location>
        <begin position="510"/>
        <end position="530"/>
    </location>
</feature>
<dbReference type="RefSeq" id="WP_094364347.1">
    <property type="nucleotide sequence ID" value="NZ_NMVQ01000023.1"/>
</dbReference>
<evidence type="ECO:0000259" key="2">
    <source>
        <dbReference type="Pfam" id="PF00350"/>
    </source>
</evidence>
<keyword evidence="1" id="KW-0812">Transmembrane</keyword>
<gene>
    <name evidence="3" type="ORF">CGZ93_11960</name>
</gene>
<dbReference type="GO" id="GO:0000028">
    <property type="term" value="P:ribosomal small subunit assembly"/>
    <property type="evidence" value="ECO:0007669"/>
    <property type="project" value="TreeGrafter"/>
</dbReference>
<protein>
    <submittedName>
        <fullName evidence="3">ABC transporter</fullName>
    </submittedName>
</protein>
<name>A0A255H0Z5_9ACTN</name>
<dbReference type="GO" id="GO:0043024">
    <property type="term" value="F:ribosomal small subunit binding"/>
    <property type="evidence" value="ECO:0007669"/>
    <property type="project" value="TreeGrafter"/>
</dbReference>
<evidence type="ECO:0000313" key="3">
    <source>
        <dbReference type="EMBL" id="OYO20923.1"/>
    </source>
</evidence>
<dbReference type="PANTHER" id="PTHR42698">
    <property type="entry name" value="GTPASE ERA"/>
    <property type="match status" value="1"/>
</dbReference>
<dbReference type="PANTHER" id="PTHR42698:SF1">
    <property type="entry name" value="GTPASE ERA, MITOCHONDRIAL"/>
    <property type="match status" value="1"/>
</dbReference>
<organism evidence="3 4">
    <name type="scientific">Enemella dayhoffiae</name>
    <dbReference type="NCBI Taxonomy" id="2016507"/>
    <lineage>
        <taxon>Bacteria</taxon>
        <taxon>Bacillati</taxon>
        <taxon>Actinomycetota</taxon>
        <taxon>Actinomycetes</taxon>
        <taxon>Propionibacteriales</taxon>
        <taxon>Propionibacteriaceae</taxon>
        <taxon>Enemella</taxon>
    </lineage>
</organism>
<dbReference type="GO" id="GO:0005525">
    <property type="term" value="F:GTP binding"/>
    <property type="evidence" value="ECO:0007669"/>
    <property type="project" value="InterPro"/>
</dbReference>
<feature type="transmembrane region" description="Helical" evidence="1">
    <location>
        <begin position="467"/>
        <end position="490"/>
    </location>
</feature>
<dbReference type="InterPro" id="IPR027417">
    <property type="entry name" value="P-loop_NTPase"/>
</dbReference>
<dbReference type="SUPFAM" id="SSF52540">
    <property type="entry name" value="P-loop containing nucleoside triphosphate hydrolases"/>
    <property type="match status" value="1"/>
</dbReference>
<keyword evidence="1" id="KW-0472">Membrane</keyword>
<dbReference type="AlphaFoldDB" id="A0A255H0Z5"/>
<accession>A0A255H0Z5</accession>
<dbReference type="Gene3D" id="3.40.50.300">
    <property type="entry name" value="P-loop containing nucleotide triphosphate hydrolases"/>
    <property type="match status" value="1"/>
</dbReference>
<keyword evidence="4" id="KW-1185">Reference proteome</keyword>